<dbReference type="Proteomes" id="UP000265520">
    <property type="component" value="Unassembled WGS sequence"/>
</dbReference>
<proteinExistence type="predicted"/>
<keyword evidence="2" id="KW-1185">Reference proteome</keyword>
<dbReference type="EMBL" id="LXQA010349521">
    <property type="protein sequence ID" value="MCI45849.1"/>
    <property type="molecule type" value="Genomic_DNA"/>
</dbReference>
<accession>A0A392SB06</accession>
<sequence length="46" mass="4726">MLRGAPALDSCACTFLCSALRAGLVCTARRDVVVPVCSSVTGAARR</sequence>
<dbReference type="AlphaFoldDB" id="A0A392SB06"/>
<evidence type="ECO:0000313" key="1">
    <source>
        <dbReference type="EMBL" id="MCI45849.1"/>
    </source>
</evidence>
<reference evidence="1 2" key="1">
    <citation type="journal article" date="2018" name="Front. Plant Sci.">
        <title>Red Clover (Trifolium pratense) and Zigzag Clover (T. medium) - A Picture of Genomic Similarities and Differences.</title>
        <authorList>
            <person name="Dluhosova J."/>
            <person name="Istvanek J."/>
            <person name="Nedelnik J."/>
            <person name="Repkova J."/>
        </authorList>
    </citation>
    <scope>NUCLEOTIDE SEQUENCE [LARGE SCALE GENOMIC DNA]</scope>
    <source>
        <strain evidence="2">cv. 10/8</strain>
        <tissue evidence="1">Leaf</tissue>
    </source>
</reference>
<feature type="non-terminal residue" evidence="1">
    <location>
        <position position="46"/>
    </location>
</feature>
<name>A0A392SB06_9FABA</name>
<organism evidence="1 2">
    <name type="scientific">Trifolium medium</name>
    <dbReference type="NCBI Taxonomy" id="97028"/>
    <lineage>
        <taxon>Eukaryota</taxon>
        <taxon>Viridiplantae</taxon>
        <taxon>Streptophyta</taxon>
        <taxon>Embryophyta</taxon>
        <taxon>Tracheophyta</taxon>
        <taxon>Spermatophyta</taxon>
        <taxon>Magnoliopsida</taxon>
        <taxon>eudicotyledons</taxon>
        <taxon>Gunneridae</taxon>
        <taxon>Pentapetalae</taxon>
        <taxon>rosids</taxon>
        <taxon>fabids</taxon>
        <taxon>Fabales</taxon>
        <taxon>Fabaceae</taxon>
        <taxon>Papilionoideae</taxon>
        <taxon>50 kb inversion clade</taxon>
        <taxon>NPAAA clade</taxon>
        <taxon>Hologalegina</taxon>
        <taxon>IRL clade</taxon>
        <taxon>Trifolieae</taxon>
        <taxon>Trifolium</taxon>
    </lineage>
</organism>
<protein>
    <submittedName>
        <fullName evidence="1">Uncharacterized protein</fullName>
    </submittedName>
</protein>
<evidence type="ECO:0000313" key="2">
    <source>
        <dbReference type="Proteomes" id="UP000265520"/>
    </source>
</evidence>
<comment type="caution">
    <text evidence="1">The sequence shown here is derived from an EMBL/GenBank/DDBJ whole genome shotgun (WGS) entry which is preliminary data.</text>
</comment>